<keyword evidence="3" id="KW-1185">Reference proteome</keyword>
<dbReference type="PANTHER" id="PTHR40943:SF1">
    <property type="entry name" value="CYTOPLASMIC PROTEIN"/>
    <property type="match status" value="1"/>
</dbReference>
<organism evidence="2 3">
    <name type="scientific">Microcella putealis</name>
    <dbReference type="NCBI Taxonomy" id="337005"/>
    <lineage>
        <taxon>Bacteria</taxon>
        <taxon>Bacillati</taxon>
        <taxon>Actinomycetota</taxon>
        <taxon>Actinomycetes</taxon>
        <taxon>Micrococcales</taxon>
        <taxon>Microbacteriaceae</taxon>
        <taxon>Microcella</taxon>
    </lineage>
</organism>
<dbReference type="AlphaFoldDB" id="A0A4Q7LNT1"/>
<gene>
    <name evidence="2" type="ORF">EV141_1523</name>
</gene>
<dbReference type="Proteomes" id="UP000293519">
    <property type="component" value="Unassembled WGS sequence"/>
</dbReference>
<accession>A0A4Q7LNT1</accession>
<dbReference type="InterPro" id="IPR011051">
    <property type="entry name" value="RmlC_Cupin_sf"/>
</dbReference>
<evidence type="ECO:0000313" key="3">
    <source>
        <dbReference type="Proteomes" id="UP000293519"/>
    </source>
</evidence>
<comment type="caution">
    <text evidence="2">The sequence shown here is derived from an EMBL/GenBank/DDBJ whole genome shotgun (WGS) entry which is preliminary data.</text>
</comment>
<dbReference type="Pfam" id="PF05899">
    <property type="entry name" value="Cupin_3"/>
    <property type="match status" value="1"/>
</dbReference>
<dbReference type="OrthoDB" id="9799053at2"/>
<dbReference type="EMBL" id="SGWW01000003">
    <property type="protein sequence ID" value="RZS56071.1"/>
    <property type="molecule type" value="Genomic_DNA"/>
</dbReference>
<evidence type="ECO:0000313" key="2">
    <source>
        <dbReference type="EMBL" id="RZS56071.1"/>
    </source>
</evidence>
<dbReference type="RefSeq" id="WP_157985528.1">
    <property type="nucleotide sequence ID" value="NZ_SGWW01000003.1"/>
</dbReference>
<dbReference type="Gene3D" id="2.60.120.10">
    <property type="entry name" value="Jelly Rolls"/>
    <property type="match status" value="1"/>
</dbReference>
<dbReference type="InterPro" id="IPR008579">
    <property type="entry name" value="UGlyAH_Cupin_dom"/>
</dbReference>
<name>A0A4Q7LNT1_9MICO</name>
<feature type="domain" description="(S)-ureidoglycine aminohydrolase cupin" evidence="1">
    <location>
        <begin position="48"/>
        <end position="115"/>
    </location>
</feature>
<reference evidence="2 3" key="1">
    <citation type="journal article" date="2015" name="Stand. Genomic Sci.">
        <title>Genomic Encyclopedia of Bacterial and Archaeal Type Strains, Phase III: the genomes of soil and plant-associated and newly described type strains.</title>
        <authorList>
            <person name="Whitman W.B."/>
            <person name="Woyke T."/>
            <person name="Klenk H.P."/>
            <person name="Zhou Y."/>
            <person name="Lilburn T.G."/>
            <person name="Beck B.J."/>
            <person name="De Vos P."/>
            <person name="Vandamme P."/>
            <person name="Eisen J.A."/>
            <person name="Garrity G."/>
            <person name="Hugenholtz P."/>
            <person name="Kyrpides N.C."/>
        </authorList>
    </citation>
    <scope>NUCLEOTIDE SEQUENCE [LARGE SCALE GENOMIC DNA]</scope>
    <source>
        <strain evidence="2 3">CV2</strain>
    </source>
</reference>
<protein>
    <recommendedName>
        <fullName evidence="1">(S)-ureidoglycine aminohydrolase cupin domain-containing protein</fullName>
    </recommendedName>
</protein>
<sequence length="119" mass="13083">MAIVCRTGAVTRADQTHTPLELPLADPLGADIATTYLEVFSGKAASLDVGIWETDPGRSRWDFTDSGEVIYVISGRMTVTEDGKEPQHIEPGDLVVFPVGWAGFWEVTEPLKKVYVIFE</sequence>
<dbReference type="InterPro" id="IPR014710">
    <property type="entry name" value="RmlC-like_jellyroll"/>
</dbReference>
<proteinExistence type="predicted"/>
<dbReference type="CDD" id="cd02227">
    <property type="entry name" value="cupin_TM1112-like"/>
    <property type="match status" value="1"/>
</dbReference>
<evidence type="ECO:0000259" key="1">
    <source>
        <dbReference type="Pfam" id="PF05899"/>
    </source>
</evidence>
<dbReference type="SUPFAM" id="SSF51182">
    <property type="entry name" value="RmlC-like cupins"/>
    <property type="match status" value="1"/>
</dbReference>
<dbReference type="PANTHER" id="PTHR40943">
    <property type="entry name" value="CYTOPLASMIC PROTEIN-RELATED"/>
    <property type="match status" value="1"/>
</dbReference>